<keyword evidence="1" id="KW-0677">Repeat</keyword>
<evidence type="ECO:0000313" key="5">
    <source>
        <dbReference type="EMBL" id="KAF9480020.1"/>
    </source>
</evidence>
<gene>
    <name evidence="5" type="ORF">BDN70DRAFT_656893</name>
</gene>
<evidence type="ECO:0000256" key="3">
    <source>
        <dbReference type="PROSITE-ProRule" id="PRU00023"/>
    </source>
</evidence>
<dbReference type="Proteomes" id="UP000807469">
    <property type="component" value="Unassembled WGS sequence"/>
</dbReference>
<proteinExistence type="predicted"/>
<feature type="compositionally biased region" description="Low complexity" evidence="4">
    <location>
        <begin position="736"/>
        <end position="748"/>
    </location>
</feature>
<organism evidence="5 6">
    <name type="scientific">Pholiota conissans</name>
    <dbReference type="NCBI Taxonomy" id="109636"/>
    <lineage>
        <taxon>Eukaryota</taxon>
        <taxon>Fungi</taxon>
        <taxon>Dikarya</taxon>
        <taxon>Basidiomycota</taxon>
        <taxon>Agaricomycotina</taxon>
        <taxon>Agaricomycetes</taxon>
        <taxon>Agaricomycetidae</taxon>
        <taxon>Agaricales</taxon>
        <taxon>Agaricineae</taxon>
        <taxon>Strophariaceae</taxon>
        <taxon>Pholiota</taxon>
    </lineage>
</organism>
<dbReference type="PROSITE" id="PS50297">
    <property type="entry name" value="ANK_REP_REGION"/>
    <property type="match status" value="1"/>
</dbReference>
<dbReference type="InterPro" id="IPR002110">
    <property type="entry name" value="Ankyrin_rpt"/>
</dbReference>
<dbReference type="SMART" id="SM00248">
    <property type="entry name" value="ANK"/>
    <property type="match status" value="5"/>
</dbReference>
<comment type="caution">
    <text evidence="5">The sequence shown here is derived from an EMBL/GenBank/DDBJ whole genome shotgun (WGS) entry which is preliminary data.</text>
</comment>
<evidence type="ECO:0000313" key="6">
    <source>
        <dbReference type="Proteomes" id="UP000807469"/>
    </source>
</evidence>
<dbReference type="Pfam" id="PF12796">
    <property type="entry name" value="Ank_2"/>
    <property type="match status" value="1"/>
</dbReference>
<evidence type="ECO:0000256" key="4">
    <source>
        <dbReference type="SAM" id="MobiDB-lite"/>
    </source>
</evidence>
<evidence type="ECO:0000256" key="2">
    <source>
        <dbReference type="ARBA" id="ARBA00023043"/>
    </source>
</evidence>
<dbReference type="InterPro" id="IPR036770">
    <property type="entry name" value="Ankyrin_rpt-contain_sf"/>
</dbReference>
<keyword evidence="2 3" id="KW-0040">ANK repeat</keyword>
<dbReference type="PANTHER" id="PTHR24123">
    <property type="entry name" value="ANKYRIN REPEAT-CONTAINING"/>
    <property type="match status" value="1"/>
</dbReference>
<feature type="compositionally biased region" description="Polar residues" evidence="4">
    <location>
        <begin position="669"/>
        <end position="680"/>
    </location>
</feature>
<evidence type="ECO:0008006" key="7">
    <source>
        <dbReference type="Google" id="ProtNLM"/>
    </source>
</evidence>
<dbReference type="PROSITE" id="PS50088">
    <property type="entry name" value="ANK_REPEAT"/>
    <property type="match status" value="1"/>
</dbReference>
<dbReference type="OrthoDB" id="539213at2759"/>
<evidence type="ECO:0000256" key="1">
    <source>
        <dbReference type="ARBA" id="ARBA00022737"/>
    </source>
</evidence>
<keyword evidence="6" id="KW-1185">Reference proteome</keyword>
<feature type="region of interest" description="Disordered" evidence="4">
    <location>
        <begin position="669"/>
        <end position="693"/>
    </location>
</feature>
<dbReference type="SUPFAM" id="SSF48403">
    <property type="entry name" value="Ankyrin repeat"/>
    <property type="match status" value="1"/>
</dbReference>
<name>A0A9P5Z4Y1_9AGAR</name>
<accession>A0A9P5Z4Y1</accession>
<feature type="region of interest" description="Disordered" evidence="4">
    <location>
        <begin position="734"/>
        <end position="780"/>
    </location>
</feature>
<dbReference type="InterPro" id="IPR051165">
    <property type="entry name" value="Multifunctional_ANK_Repeat"/>
</dbReference>
<dbReference type="AlphaFoldDB" id="A0A9P5Z4Y1"/>
<dbReference type="EMBL" id="MU155202">
    <property type="protein sequence ID" value="KAF9480020.1"/>
    <property type="molecule type" value="Genomic_DNA"/>
</dbReference>
<protein>
    <recommendedName>
        <fullName evidence="7">Ankyrin</fullName>
    </recommendedName>
</protein>
<dbReference type="Gene3D" id="1.25.40.20">
    <property type="entry name" value="Ankyrin repeat-containing domain"/>
    <property type="match status" value="2"/>
</dbReference>
<dbReference type="PANTHER" id="PTHR24123:SF33">
    <property type="entry name" value="PROTEIN HOS4"/>
    <property type="match status" value="1"/>
</dbReference>
<feature type="repeat" description="ANK" evidence="3">
    <location>
        <begin position="137"/>
        <end position="169"/>
    </location>
</feature>
<feature type="compositionally biased region" description="Basic residues" evidence="4">
    <location>
        <begin position="682"/>
        <end position="693"/>
    </location>
</feature>
<reference evidence="5" key="1">
    <citation type="submission" date="2020-11" db="EMBL/GenBank/DDBJ databases">
        <authorList>
            <consortium name="DOE Joint Genome Institute"/>
            <person name="Ahrendt S."/>
            <person name="Riley R."/>
            <person name="Andreopoulos W."/>
            <person name="Labutti K."/>
            <person name="Pangilinan J."/>
            <person name="Ruiz-Duenas F.J."/>
            <person name="Barrasa J.M."/>
            <person name="Sanchez-Garcia M."/>
            <person name="Camarero S."/>
            <person name="Miyauchi S."/>
            <person name="Serrano A."/>
            <person name="Linde D."/>
            <person name="Babiker R."/>
            <person name="Drula E."/>
            <person name="Ayuso-Fernandez I."/>
            <person name="Pacheco R."/>
            <person name="Padilla G."/>
            <person name="Ferreira P."/>
            <person name="Barriuso J."/>
            <person name="Kellner H."/>
            <person name="Castanera R."/>
            <person name="Alfaro M."/>
            <person name="Ramirez L."/>
            <person name="Pisabarro A.G."/>
            <person name="Kuo A."/>
            <person name="Tritt A."/>
            <person name="Lipzen A."/>
            <person name="He G."/>
            <person name="Yan M."/>
            <person name="Ng V."/>
            <person name="Cullen D."/>
            <person name="Martin F."/>
            <person name="Rosso M.-N."/>
            <person name="Henrissat B."/>
            <person name="Hibbett D."/>
            <person name="Martinez A.T."/>
            <person name="Grigoriev I.V."/>
        </authorList>
    </citation>
    <scope>NUCLEOTIDE SEQUENCE</scope>
    <source>
        <strain evidence="5">CIRM-BRFM 674</strain>
    </source>
</reference>
<sequence>MEDTPTPTYDVLDNYGLHYSALAGDDEGVRRALRDGANINALDYAGRTAVMCVVTGENWRERDARDASFMSPNRIAALKTILNHPDISLLTLNLPHEVRMDGEIPLGVATWLNQPQAVQVLLNDSLDAVSVDGMDAMGATALMYAARDGHLDIIQILLSHGARPDFRDRNHWTALRFSLRQPNPTGLWLCETALRRHRWRESKSADRTRLSADSTQLVDLAYASLPQLPLPQDLESPLVPNFTPEITSRLTDALVSCIRTSDLASLHSLLFSPAVETSVPSDLYTTPVPALVNLPDSRGWSPIHYCATAPQPSIQILDALYCAGADVSFFTVHEKQTPLQLLARCVRNSYSDPDATHSLHDFCLHLIQDLRAPLSARDDRDETCMHIAAEHGHSADLLLLFLACDTTGVVRQMKNSRGLTPADVAKTEFLFAFGIDNDGQRTTSALSNHTIRPSDSFASLSSISEVTTSHDAPSIHFPERVNVDAMVDDLLSNLRRTTLSANHSTDPAYIEALELEIQDAQQNCTAIAVHFRARIEETSRSVQDLLRTASRIESIRDCVALASSGKLVSRGITAVQPRRRNRDSEDSQLTFVDHDEVAYHFPSVPSSALPSPTDSVTSGFSSIYTGLSSAASSTPALSGRTSRLQGSASATHLPCGLWDIQNELELQSKSAANSRTGSPTKGSKKLKQVMKMKKKLEDKIEGLETDLNNAKKESSSSGTSRLKAWLKRMVVYHHGSSTPSSPSSSTFSEQPKVAAEPIVQREVKSTSSREFAPKTTDPLESSIDNALRTSKAVLEIAQRDLSSIKDALESAEQFIDMANHSISRTQRVVKRAIKKREAMIADLRAAAANPAPAPSNSDLSPGLLGYSHAISNRPSMASISTIYSVSSTASSIAATLTENDDEDIRIVRRLLLRKVEAQISGAWDDVDRVNVWLQIVKEAVRSVKRRAYL</sequence>